<accession>A0AAV6VJ02</accession>
<dbReference type="Proteomes" id="UP000827092">
    <property type="component" value="Unassembled WGS sequence"/>
</dbReference>
<dbReference type="AlphaFoldDB" id="A0AAV6VJ02"/>
<reference evidence="2 3" key="1">
    <citation type="journal article" date="2022" name="Nat. Ecol. Evol.">
        <title>A masculinizing supergene underlies an exaggerated male reproductive morph in a spider.</title>
        <authorList>
            <person name="Hendrickx F."/>
            <person name="De Corte Z."/>
            <person name="Sonet G."/>
            <person name="Van Belleghem S.M."/>
            <person name="Kostlbacher S."/>
            <person name="Vangestel C."/>
        </authorList>
    </citation>
    <scope>NUCLEOTIDE SEQUENCE [LARGE SCALE GENOMIC DNA]</scope>
    <source>
        <strain evidence="2">W744_W776</strain>
    </source>
</reference>
<protein>
    <submittedName>
        <fullName evidence="2">Uncharacterized protein</fullName>
    </submittedName>
</protein>
<keyword evidence="1" id="KW-0472">Membrane</keyword>
<dbReference type="EMBL" id="JAFNEN010000065">
    <property type="protein sequence ID" value="KAG8196709.1"/>
    <property type="molecule type" value="Genomic_DNA"/>
</dbReference>
<feature type="transmembrane region" description="Helical" evidence="1">
    <location>
        <begin position="43"/>
        <end position="64"/>
    </location>
</feature>
<evidence type="ECO:0000256" key="1">
    <source>
        <dbReference type="SAM" id="Phobius"/>
    </source>
</evidence>
<name>A0AAV6VJ02_9ARAC</name>
<organism evidence="2 3">
    <name type="scientific">Oedothorax gibbosus</name>
    <dbReference type="NCBI Taxonomy" id="931172"/>
    <lineage>
        <taxon>Eukaryota</taxon>
        <taxon>Metazoa</taxon>
        <taxon>Ecdysozoa</taxon>
        <taxon>Arthropoda</taxon>
        <taxon>Chelicerata</taxon>
        <taxon>Arachnida</taxon>
        <taxon>Araneae</taxon>
        <taxon>Araneomorphae</taxon>
        <taxon>Entelegynae</taxon>
        <taxon>Araneoidea</taxon>
        <taxon>Linyphiidae</taxon>
        <taxon>Erigoninae</taxon>
        <taxon>Oedothorax</taxon>
    </lineage>
</organism>
<keyword evidence="1" id="KW-0812">Transmembrane</keyword>
<keyword evidence="3" id="KW-1185">Reference proteome</keyword>
<sequence>MLQSDQPACPVSAKRPGDNFLLAKCQRHYILGRHQIYTSRLSYFYILLCGLVILGVLSGTIVHAPMTGNYSSQPRGEGMARYGFGEDDGDFAFRGACCKFGKACVLMVRQ</sequence>
<comment type="caution">
    <text evidence="2">The sequence shown here is derived from an EMBL/GenBank/DDBJ whole genome shotgun (WGS) entry which is preliminary data.</text>
</comment>
<evidence type="ECO:0000313" key="2">
    <source>
        <dbReference type="EMBL" id="KAG8196709.1"/>
    </source>
</evidence>
<keyword evidence="1" id="KW-1133">Transmembrane helix</keyword>
<proteinExistence type="predicted"/>
<evidence type="ECO:0000313" key="3">
    <source>
        <dbReference type="Proteomes" id="UP000827092"/>
    </source>
</evidence>
<gene>
    <name evidence="2" type="ORF">JTE90_023218</name>
</gene>